<dbReference type="PANTHER" id="PTHR12058:SF0">
    <property type="entry name" value="ACTIN-RELATED PROTEIN 2_3 COMPLEX SUBUNIT 2"/>
    <property type="match status" value="1"/>
</dbReference>
<dbReference type="GO" id="GO:0005885">
    <property type="term" value="C:Arp2/3 protein complex"/>
    <property type="evidence" value="ECO:0007669"/>
    <property type="project" value="InterPro"/>
</dbReference>
<dbReference type="PANTHER" id="PTHR12058">
    <property type="entry name" value="ARP2/3 COMPLEX 34 KDA SUBUNIT"/>
    <property type="match status" value="1"/>
</dbReference>
<proteinExistence type="inferred from homology"/>
<organism evidence="7 8">
    <name type="scientific">Entamoeba invadens IP1</name>
    <dbReference type="NCBI Taxonomy" id="370355"/>
    <lineage>
        <taxon>Eukaryota</taxon>
        <taxon>Amoebozoa</taxon>
        <taxon>Evosea</taxon>
        <taxon>Archamoebae</taxon>
        <taxon>Mastigamoebida</taxon>
        <taxon>Entamoebidae</taxon>
        <taxon>Entamoeba</taxon>
    </lineage>
</organism>
<sequence>MAPSIQLETYNRIVYARVLEQLTDAPKKSFKETLADFNQMMWFIIRKEGEMKVYAYMQCWKQLESFGAFDHLKTIYKDAIAPSDDDKYSLMLTIPAKAPSGTNESYAMDCSKLLTNMLIAPAFIAATKAKEGKGDDKVIQIDYRPGESYWVKSSGDRMTVIFSIKFDDKDDAVFGRVFVNEFAKGQAGCPSCDVVTRKNAPPPAELKDVSGLAEDNCYISFLFEKRHLANPQKTLEVLMTCRNYINYHIKCSKAFLHIRMRNKVSHLQLVLNRAKPEREVEKKTASGRTFKK</sequence>
<dbReference type="GO" id="GO:0051015">
    <property type="term" value="F:actin filament binding"/>
    <property type="evidence" value="ECO:0007669"/>
    <property type="project" value="TreeGrafter"/>
</dbReference>
<evidence type="ECO:0000256" key="6">
    <source>
        <dbReference type="RuleBase" id="RU364015"/>
    </source>
</evidence>
<evidence type="ECO:0000256" key="2">
    <source>
        <dbReference type="ARBA" id="ARBA00007192"/>
    </source>
</evidence>
<dbReference type="GO" id="GO:0005200">
    <property type="term" value="F:structural constituent of cytoskeleton"/>
    <property type="evidence" value="ECO:0007669"/>
    <property type="project" value="TreeGrafter"/>
</dbReference>
<dbReference type="OMA" id="KAYIHTH"/>
<dbReference type="InterPro" id="IPR007188">
    <property type="entry name" value="ARPC2"/>
</dbReference>
<dbReference type="GeneID" id="14882382"/>
<dbReference type="Gene3D" id="3.30.1460.20">
    <property type="match status" value="2"/>
</dbReference>
<dbReference type="EMBL" id="KB207268">
    <property type="protein sequence ID" value="ELP83524.1"/>
    <property type="molecule type" value="Genomic_DNA"/>
</dbReference>
<dbReference type="VEuPathDB" id="AmoebaDB:EIN_378190"/>
<evidence type="ECO:0000256" key="3">
    <source>
        <dbReference type="ARBA" id="ARBA00022490"/>
    </source>
</evidence>
<comment type="similarity">
    <text evidence="2 6">Belongs to the ARPC2 family.</text>
</comment>
<dbReference type="GO" id="GO:0034314">
    <property type="term" value="P:Arp2/3 complex-mediated actin nucleation"/>
    <property type="evidence" value="ECO:0007669"/>
    <property type="project" value="InterPro"/>
</dbReference>
<dbReference type="Proteomes" id="UP000014680">
    <property type="component" value="Unassembled WGS sequence"/>
</dbReference>
<evidence type="ECO:0000256" key="1">
    <source>
        <dbReference type="ARBA" id="ARBA00004245"/>
    </source>
</evidence>
<protein>
    <recommendedName>
        <fullName evidence="6">Arp2/3 complex 34 kDa subunit</fullName>
    </recommendedName>
</protein>
<evidence type="ECO:0000256" key="5">
    <source>
        <dbReference type="ARBA" id="ARBA00023212"/>
    </source>
</evidence>
<name>A0A0A1TUA7_ENTIV</name>
<keyword evidence="4 6" id="KW-0009">Actin-binding</keyword>
<keyword evidence="3 6" id="KW-0963">Cytoplasm</keyword>
<comment type="subunit">
    <text evidence="6">Component of the Arp2/3 complex.</text>
</comment>
<dbReference type="OrthoDB" id="148331at2759"/>
<comment type="subcellular location">
    <subcellularLocation>
        <location evidence="1 6">Cytoplasm</location>
        <location evidence="1 6">Cytoskeleton</location>
    </subcellularLocation>
</comment>
<evidence type="ECO:0000256" key="4">
    <source>
        <dbReference type="ARBA" id="ARBA00023203"/>
    </source>
</evidence>
<keyword evidence="5 6" id="KW-0206">Cytoskeleton</keyword>
<dbReference type="AlphaFoldDB" id="A0A0A1TUA7"/>
<evidence type="ECO:0000313" key="7">
    <source>
        <dbReference type="EMBL" id="ELP83524.1"/>
    </source>
</evidence>
<keyword evidence="8" id="KW-1185">Reference proteome</keyword>
<dbReference type="GO" id="GO:0030041">
    <property type="term" value="P:actin filament polymerization"/>
    <property type="evidence" value="ECO:0007669"/>
    <property type="project" value="InterPro"/>
</dbReference>
<gene>
    <name evidence="7" type="ORF">EIN_378190</name>
</gene>
<accession>A0A0A1TUA7</accession>
<reference evidence="7 8" key="1">
    <citation type="submission" date="2012-10" db="EMBL/GenBank/DDBJ databases">
        <authorList>
            <person name="Zafar N."/>
            <person name="Inman J."/>
            <person name="Hall N."/>
            <person name="Lorenzi H."/>
            <person name="Caler E."/>
        </authorList>
    </citation>
    <scope>NUCLEOTIDE SEQUENCE [LARGE SCALE GENOMIC DNA]</scope>
    <source>
        <strain evidence="7 8">IP1</strain>
    </source>
</reference>
<dbReference type="Pfam" id="PF04045">
    <property type="entry name" value="P34-Arc"/>
    <property type="match status" value="1"/>
</dbReference>
<comment type="function">
    <text evidence="6">Functions as actin-binding component of the Arp2/3 complex which is involved in regulation of actin polymerization and together with an activating nucleation-promoting factor (NPF) mediates the formation of branched actin networks.</text>
</comment>
<dbReference type="SUPFAM" id="SSF69645">
    <property type="entry name" value="Arp2/3 complex subunits"/>
    <property type="match status" value="2"/>
</dbReference>
<dbReference type="InterPro" id="IPR034666">
    <property type="entry name" value="ARPC2/4"/>
</dbReference>
<dbReference type="KEGG" id="eiv:EIN_378190"/>
<dbReference type="RefSeq" id="XP_004182870.1">
    <property type="nucleotide sequence ID" value="XM_004182822.1"/>
</dbReference>
<evidence type="ECO:0000313" key="8">
    <source>
        <dbReference type="Proteomes" id="UP000014680"/>
    </source>
</evidence>